<name>A0A0K2SJ68_LIMPI</name>
<dbReference type="GO" id="GO:0005524">
    <property type="term" value="F:ATP binding"/>
    <property type="evidence" value="ECO:0007669"/>
    <property type="project" value="UniProtKB-UniRule"/>
</dbReference>
<dbReference type="InterPro" id="IPR005337">
    <property type="entry name" value="RapZ-like"/>
</dbReference>
<evidence type="ECO:0000256" key="1">
    <source>
        <dbReference type="ARBA" id="ARBA00022741"/>
    </source>
</evidence>
<accession>A0A0K2SJ68</accession>
<dbReference type="Pfam" id="PF03668">
    <property type="entry name" value="RapZ-like_N"/>
    <property type="match status" value="1"/>
</dbReference>
<dbReference type="OrthoDB" id="9784461at2"/>
<feature type="domain" description="RapZ-like N-terminal" evidence="5">
    <location>
        <begin position="1"/>
        <end position="158"/>
    </location>
</feature>
<evidence type="ECO:0000256" key="4">
    <source>
        <dbReference type="HAMAP-Rule" id="MF_00636"/>
    </source>
</evidence>
<gene>
    <name evidence="7" type="ORF">LIP_1283</name>
</gene>
<evidence type="ECO:0000256" key="3">
    <source>
        <dbReference type="ARBA" id="ARBA00023134"/>
    </source>
</evidence>
<dbReference type="NCBIfam" id="NF003828">
    <property type="entry name" value="PRK05416.1"/>
    <property type="match status" value="1"/>
</dbReference>
<dbReference type="KEGG" id="lpil:LIP_1283"/>
<evidence type="ECO:0000256" key="2">
    <source>
        <dbReference type="ARBA" id="ARBA00022840"/>
    </source>
</evidence>
<dbReference type="AlphaFoldDB" id="A0A0K2SJ68"/>
<feature type="binding site" evidence="4">
    <location>
        <begin position="8"/>
        <end position="15"/>
    </location>
    <ligand>
        <name>ATP</name>
        <dbReference type="ChEBI" id="CHEBI:30616"/>
    </ligand>
</feature>
<evidence type="ECO:0000313" key="8">
    <source>
        <dbReference type="Proteomes" id="UP000065807"/>
    </source>
</evidence>
<dbReference type="RefSeq" id="WP_068135598.1">
    <property type="nucleotide sequence ID" value="NZ_AP014924.1"/>
</dbReference>
<dbReference type="GO" id="GO:0005525">
    <property type="term" value="F:GTP binding"/>
    <property type="evidence" value="ECO:0007669"/>
    <property type="project" value="UniProtKB-UniRule"/>
</dbReference>
<dbReference type="PANTHER" id="PTHR30448:SF0">
    <property type="entry name" value="RNASE ADAPTER PROTEIN RAPZ"/>
    <property type="match status" value="1"/>
</dbReference>
<dbReference type="InterPro" id="IPR027417">
    <property type="entry name" value="P-loop_NTPase"/>
</dbReference>
<dbReference type="STRING" id="1555112.LIP_1283"/>
<evidence type="ECO:0000313" key="7">
    <source>
        <dbReference type="EMBL" id="BAS27140.1"/>
    </source>
</evidence>
<dbReference type="PANTHER" id="PTHR30448">
    <property type="entry name" value="RNASE ADAPTER PROTEIN RAPZ"/>
    <property type="match status" value="1"/>
</dbReference>
<keyword evidence="1 4" id="KW-0547">Nucleotide-binding</keyword>
<evidence type="ECO:0000259" key="5">
    <source>
        <dbReference type="Pfam" id="PF03668"/>
    </source>
</evidence>
<dbReference type="EMBL" id="AP014924">
    <property type="protein sequence ID" value="BAS27140.1"/>
    <property type="molecule type" value="Genomic_DNA"/>
</dbReference>
<keyword evidence="2 4" id="KW-0067">ATP-binding</keyword>
<feature type="domain" description="RapZ C-terminal" evidence="6">
    <location>
        <begin position="165"/>
        <end position="282"/>
    </location>
</feature>
<dbReference type="InterPro" id="IPR053930">
    <property type="entry name" value="RapZ-like_N"/>
</dbReference>
<dbReference type="InterPro" id="IPR053931">
    <property type="entry name" value="RapZ_C"/>
</dbReference>
<keyword evidence="3 4" id="KW-0342">GTP-binding</keyword>
<dbReference type="Proteomes" id="UP000065807">
    <property type="component" value="Chromosome"/>
</dbReference>
<reference evidence="8" key="1">
    <citation type="submission" date="2015-07" db="EMBL/GenBank/DDBJ databases">
        <title>Complete genome sequence and phylogenetic analysis of Limnochorda pilosa.</title>
        <authorList>
            <person name="Watanabe M."/>
            <person name="Kojima H."/>
            <person name="Fukui M."/>
        </authorList>
    </citation>
    <scope>NUCLEOTIDE SEQUENCE [LARGE SCALE GENOMIC DNA]</scope>
    <source>
        <strain evidence="8">HC45</strain>
    </source>
</reference>
<sequence>MQFILVTGLSGAGKSEAIHAFEDLGFFCVDNLPPALIPKFAELCLQSQGRITRVALVCDIRGGLFFQNLFEALKELEQLSIHYQILFLEASDDVLVRRFKETRRRHPLVGEEGTVLEGIRKERKVLDELRGRATVILDTSHLTGRELRSEIAERYGGEPNRRMVTTLVSFGYKHGIPLDSDLVLDVRFLPNPHYVESLKQLTGNDARVEEYVLRWPAAQRFLQEAERFLSFLVPHYVQEGKSHLVVGVGCTGGQHRSVVIANRLADFLRSQGYPVVVEHRELSETQGKE</sequence>
<dbReference type="Pfam" id="PF22740">
    <property type="entry name" value="PapZ_C"/>
    <property type="match status" value="1"/>
</dbReference>
<keyword evidence="8" id="KW-1185">Reference proteome</keyword>
<evidence type="ECO:0000259" key="6">
    <source>
        <dbReference type="Pfam" id="PF22740"/>
    </source>
</evidence>
<dbReference type="PIRSF" id="PIRSF005052">
    <property type="entry name" value="P-loopkin"/>
    <property type="match status" value="1"/>
</dbReference>
<organism evidence="7 8">
    <name type="scientific">Limnochorda pilosa</name>
    <dbReference type="NCBI Taxonomy" id="1555112"/>
    <lineage>
        <taxon>Bacteria</taxon>
        <taxon>Bacillati</taxon>
        <taxon>Bacillota</taxon>
        <taxon>Limnochordia</taxon>
        <taxon>Limnochordales</taxon>
        <taxon>Limnochordaceae</taxon>
        <taxon>Limnochorda</taxon>
    </lineage>
</organism>
<dbReference type="PATRIC" id="fig|1555112.3.peg.1329"/>
<proteinExistence type="inferred from homology"/>
<dbReference type="HAMAP" id="MF_00636">
    <property type="entry name" value="RapZ_like"/>
    <property type="match status" value="1"/>
</dbReference>
<protein>
    <submittedName>
        <fullName evidence="7">GlmZ(SRNA)-inactivating NTPase</fullName>
    </submittedName>
</protein>
<dbReference type="SUPFAM" id="SSF52540">
    <property type="entry name" value="P-loop containing nucleoside triphosphate hydrolases"/>
    <property type="match status" value="1"/>
</dbReference>
<feature type="binding site" evidence="4">
    <location>
        <begin position="59"/>
        <end position="62"/>
    </location>
    <ligand>
        <name>GTP</name>
        <dbReference type="ChEBI" id="CHEBI:37565"/>
    </ligand>
</feature>
<reference evidence="8" key="2">
    <citation type="journal article" date="2016" name="Int. J. Syst. Evol. Microbiol.">
        <title>Complete genome sequence and cell structure of Limnochorda pilosa, a Gram-negative spore-former within the phylum Firmicutes.</title>
        <authorList>
            <person name="Watanabe M."/>
            <person name="Kojima H."/>
            <person name="Fukui M."/>
        </authorList>
    </citation>
    <scope>NUCLEOTIDE SEQUENCE [LARGE SCALE GENOMIC DNA]</scope>
    <source>
        <strain evidence="8">HC45</strain>
    </source>
</reference>